<evidence type="ECO:0000313" key="2">
    <source>
        <dbReference type="Proteomes" id="UP000054097"/>
    </source>
</evidence>
<sequence length="457" mass="50966">MFTPPNRYLSPGTSLSSAIPSPIEDHKRALCPDSFLPEVHKRLVKELESKKVSFPIEKLSFDPLSLMFEFCAEAEWQAPLRIGAVCKTWRQTVIESPRAWCSVDVRRGDAACLLSLYSSRCGQRPLHVAAHGDALQKIKAQRPDYSAFQQFAIEAAMRNGPDADLAAAYQPTEWIARKIRCMSLSNLLSTRHVIAYPSLNRLRITRVKPDVQLSDIGCQRFPALRHLETVGALYHDEDDPLPEPSQLPLLETLKVTANHNLAWVALVKHCSESLVSLSIIIRGQNYPVEDVSEICFPQLQCLQITTTGTGAERSWRLTFKTPCLVSYIEINESGPVDQLLHDDVSSITHLRLNQSKLPTNAQLPELRILQLEATAQPFGEITPSLESHAIKRLERVEVRIHDPVPVHSSDIGLSLDEQHKGTGLSWEFCLTAEKWSSDLPGAIPYSCGLGMSCSPDI</sequence>
<dbReference type="HOGENOM" id="CLU_039336_0_0_1"/>
<name>A0A0C3B4A5_SERVB</name>
<protein>
    <recommendedName>
        <fullName evidence="3">F-box domain-containing protein</fullName>
    </recommendedName>
</protein>
<gene>
    <name evidence="1" type="ORF">M408DRAFT_172821</name>
</gene>
<accession>A0A0C3B4A5</accession>
<reference evidence="1 2" key="1">
    <citation type="submission" date="2014-04" db="EMBL/GenBank/DDBJ databases">
        <authorList>
            <consortium name="DOE Joint Genome Institute"/>
            <person name="Kuo A."/>
            <person name="Zuccaro A."/>
            <person name="Kohler A."/>
            <person name="Nagy L.G."/>
            <person name="Floudas D."/>
            <person name="Copeland A."/>
            <person name="Barry K.W."/>
            <person name="Cichocki N."/>
            <person name="Veneault-Fourrey C."/>
            <person name="LaButti K."/>
            <person name="Lindquist E.A."/>
            <person name="Lipzen A."/>
            <person name="Lundell T."/>
            <person name="Morin E."/>
            <person name="Murat C."/>
            <person name="Sun H."/>
            <person name="Tunlid A."/>
            <person name="Henrissat B."/>
            <person name="Grigoriev I.V."/>
            <person name="Hibbett D.S."/>
            <person name="Martin F."/>
            <person name="Nordberg H.P."/>
            <person name="Cantor M.N."/>
            <person name="Hua S.X."/>
        </authorList>
    </citation>
    <scope>NUCLEOTIDE SEQUENCE [LARGE SCALE GENOMIC DNA]</scope>
    <source>
        <strain evidence="1 2">MAFF 305830</strain>
    </source>
</reference>
<dbReference type="AlphaFoldDB" id="A0A0C3B4A5"/>
<reference evidence="2" key="2">
    <citation type="submission" date="2015-01" db="EMBL/GenBank/DDBJ databases">
        <title>Evolutionary Origins and Diversification of the Mycorrhizal Mutualists.</title>
        <authorList>
            <consortium name="DOE Joint Genome Institute"/>
            <consortium name="Mycorrhizal Genomics Consortium"/>
            <person name="Kohler A."/>
            <person name="Kuo A."/>
            <person name="Nagy L.G."/>
            <person name="Floudas D."/>
            <person name="Copeland A."/>
            <person name="Barry K.W."/>
            <person name="Cichocki N."/>
            <person name="Veneault-Fourrey C."/>
            <person name="LaButti K."/>
            <person name="Lindquist E.A."/>
            <person name="Lipzen A."/>
            <person name="Lundell T."/>
            <person name="Morin E."/>
            <person name="Murat C."/>
            <person name="Riley R."/>
            <person name="Ohm R."/>
            <person name="Sun H."/>
            <person name="Tunlid A."/>
            <person name="Henrissat B."/>
            <person name="Grigoriev I.V."/>
            <person name="Hibbett D.S."/>
            <person name="Martin F."/>
        </authorList>
    </citation>
    <scope>NUCLEOTIDE SEQUENCE [LARGE SCALE GENOMIC DNA]</scope>
    <source>
        <strain evidence="2">MAFF 305830</strain>
    </source>
</reference>
<dbReference type="Proteomes" id="UP000054097">
    <property type="component" value="Unassembled WGS sequence"/>
</dbReference>
<proteinExistence type="predicted"/>
<dbReference type="EMBL" id="KN824301">
    <property type="protein sequence ID" value="KIM27029.1"/>
    <property type="molecule type" value="Genomic_DNA"/>
</dbReference>
<dbReference type="STRING" id="933852.A0A0C3B4A5"/>
<evidence type="ECO:0008006" key="3">
    <source>
        <dbReference type="Google" id="ProtNLM"/>
    </source>
</evidence>
<dbReference type="OrthoDB" id="2269034at2759"/>
<keyword evidence="2" id="KW-1185">Reference proteome</keyword>
<organism evidence="1 2">
    <name type="scientific">Serendipita vermifera MAFF 305830</name>
    <dbReference type="NCBI Taxonomy" id="933852"/>
    <lineage>
        <taxon>Eukaryota</taxon>
        <taxon>Fungi</taxon>
        <taxon>Dikarya</taxon>
        <taxon>Basidiomycota</taxon>
        <taxon>Agaricomycotina</taxon>
        <taxon>Agaricomycetes</taxon>
        <taxon>Sebacinales</taxon>
        <taxon>Serendipitaceae</taxon>
        <taxon>Serendipita</taxon>
    </lineage>
</organism>
<evidence type="ECO:0000313" key="1">
    <source>
        <dbReference type="EMBL" id="KIM27029.1"/>
    </source>
</evidence>